<sequence length="94" mass="10644">MQKDLTPVSYHSLRDQPRYSVALVKTREPTARAMGPSVSLGMADRSSVLCDRQSSLPSDRVINLFNLDPRGTSPHYWKMSVSHQSGFEDSYRRS</sequence>
<proteinExistence type="predicted"/>
<dbReference type="EMBL" id="JACVVK020000052">
    <property type="protein sequence ID" value="KAK7498288.1"/>
    <property type="molecule type" value="Genomic_DNA"/>
</dbReference>
<reference evidence="1 2" key="1">
    <citation type="journal article" date="2023" name="Sci. Data">
        <title>Genome assembly of the Korean intertidal mud-creeper Batillaria attramentaria.</title>
        <authorList>
            <person name="Patra A.K."/>
            <person name="Ho P.T."/>
            <person name="Jun S."/>
            <person name="Lee S.J."/>
            <person name="Kim Y."/>
            <person name="Won Y.J."/>
        </authorList>
    </citation>
    <scope>NUCLEOTIDE SEQUENCE [LARGE SCALE GENOMIC DNA]</scope>
    <source>
        <strain evidence="1">Wonlab-2016</strain>
    </source>
</reference>
<dbReference type="Proteomes" id="UP001519460">
    <property type="component" value="Unassembled WGS sequence"/>
</dbReference>
<organism evidence="1 2">
    <name type="scientific">Batillaria attramentaria</name>
    <dbReference type="NCBI Taxonomy" id="370345"/>
    <lineage>
        <taxon>Eukaryota</taxon>
        <taxon>Metazoa</taxon>
        <taxon>Spiralia</taxon>
        <taxon>Lophotrochozoa</taxon>
        <taxon>Mollusca</taxon>
        <taxon>Gastropoda</taxon>
        <taxon>Caenogastropoda</taxon>
        <taxon>Sorbeoconcha</taxon>
        <taxon>Cerithioidea</taxon>
        <taxon>Batillariidae</taxon>
        <taxon>Batillaria</taxon>
    </lineage>
</organism>
<keyword evidence="2" id="KW-1185">Reference proteome</keyword>
<comment type="caution">
    <text evidence="1">The sequence shown here is derived from an EMBL/GenBank/DDBJ whole genome shotgun (WGS) entry which is preliminary data.</text>
</comment>
<accession>A0ABD0LGP0</accession>
<name>A0ABD0LGP0_9CAEN</name>
<protein>
    <submittedName>
        <fullName evidence="1">Uncharacterized protein</fullName>
    </submittedName>
</protein>
<gene>
    <name evidence="1" type="ORF">BaRGS_00010548</name>
</gene>
<dbReference type="AlphaFoldDB" id="A0ABD0LGP0"/>
<evidence type="ECO:0000313" key="2">
    <source>
        <dbReference type="Proteomes" id="UP001519460"/>
    </source>
</evidence>
<evidence type="ECO:0000313" key="1">
    <source>
        <dbReference type="EMBL" id="KAK7498288.1"/>
    </source>
</evidence>